<feature type="transmembrane region" description="Helical" evidence="1">
    <location>
        <begin position="85"/>
        <end position="105"/>
    </location>
</feature>
<keyword evidence="1" id="KW-0472">Membrane</keyword>
<accession>A0A8J2JD69</accession>
<feature type="chain" id="PRO_5035237410" evidence="2">
    <location>
        <begin position="19"/>
        <end position="148"/>
    </location>
</feature>
<protein>
    <submittedName>
        <fullName evidence="3">Uncharacterized protein</fullName>
    </submittedName>
</protein>
<evidence type="ECO:0000313" key="4">
    <source>
        <dbReference type="Proteomes" id="UP000708208"/>
    </source>
</evidence>
<keyword evidence="1" id="KW-1133">Transmembrane helix</keyword>
<comment type="caution">
    <text evidence="3">The sequence shown here is derived from an EMBL/GenBank/DDBJ whole genome shotgun (WGS) entry which is preliminary data.</text>
</comment>
<dbReference type="AlphaFoldDB" id="A0A8J2JD69"/>
<keyword evidence="2" id="KW-0732">Signal</keyword>
<evidence type="ECO:0000256" key="2">
    <source>
        <dbReference type="SAM" id="SignalP"/>
    </source>
</evidence>
<keyword evidence="4" id="KW-1185">Reference proteome</keyword>
<organism evidence="3 4">
    <name type="scientific">Allacma fusca</name>
    <dbReference type="NCBI Taxonomy" id="39272"/>
    <lineage>
        <taxon>Eukaryota</taxon>
        <taxon>Metazoa</taxon>
        <taxon>Ecdysozoa</taxon>
        <taxon>Arthropoda</taxon>
        <taxon>Hexapoda</taxon>
        <taxon>Collembola</taxon>
        <taxon>Symphypleona</taxon>
        <taxon>Sminthuridae</taxon>
        <taxon>Allacma</taxon>
    </lineage>
</organism>
<dbReference type="Proteomes" id="UP000708208">
    <property type="component" value="Unassembled WGS sequence"/>
</dbReference>
<evidence type="ECO:0000256" key="1">
    <source>
        <dbReference type="SAM" id="Phobius"/>
    </source>
</evidence>
<gene>
    <name evidence="3" type="ORF">AFUS01_LOCUS7514</name>
</gene>
<sequence>MKRSSQILMLCILQHVSGFGVEAKMYRRETLELRQPSLPQNKELWTWTEIHSMENNQTGGQFANYESGEGCTYIDNNIFNISWDVIIWGLYFILVAFYFGCICCGDICTPYREILVVCISVYLNSHFFEWLSSEMQYHRNKHNVTCHF</sequence>
<reference evidence="3" key="1">
    <citation type="submission" date="2021-06" db="EMBL/GenBank/DDBJ databases">
        <authorList>
            <person name="Hodson N. C."/>
            <person name="Mongue J. A."/>
            <person name="Jaron S. K."/>
        </authorList>
    </citation>
    <scope>NUCLEOTIDE SEQUENCE</scope>
</reference>
<feature type="signal peptide" evidence="2">
    <location>
        <begin position="1"/>
        <end position="18"/>
    </location>
</feature>
<dbReference type="EMBL" id="CAJVCH010050786">
    <property type="protein sequence ID" value="CAG7718093.1"/>
    <property type="molecule type" value="Genomic_DNA"/>
</dbReference>
<name>A0A8J2JD69_9HEXA</name>
<proteinExistence type="predicted"/>
<evidence type="ECO:0000313" key="3">
    <source>
        <dbReference type="EMBL" id="CAG7718093.1"/>
    </source>
</evidence>
<keyword evidence="1" id="KW-0812">Transmembrane</keyword>